<accession>A0ABU0IGM9</accession>
<protein>
    <submittedName>
        <fullName evidence="4">Membrane fusion protein (Multidrug efflux system)</fullName>
    </submittedName>
</protein>
<evidence type="ECO:0000313" key="5">
    <source>
        <dbReference type="Proteomes" id="UP001235269"/>
    </source>
</evidence>
<evidence type="ECO:0000313" key="4">
    <source>
        <dbReference type="EMBL" id="MDQ0456773.1"/>
    </source>
</evidence>
<name>A0ABU0IGM9_9HYPH</name>
<evidence type="ECO:0000259" key="2">
    <source>
        <dbReference type="Pfam" id="PF25954"/>
    </source>
</evidence>
<dbReference type="EMBL" id="JAUSWH010000010">
    <property type="protein sequence ID" value="MDQ0456773.1"/>
    <property type="molecule type" value="Genomic_DNA"/>
</dbReference>
<dbReference type="PANTHER" id="PTHR30469:SF11">
    <property type="entry name" value="BLL4320 PROTEIN"/>
    <property type="match status" value="1"/>
</dbReference>
<comment type="similarity">
    <text evidence="1">Belongs to the membrane fusion protein (MFP) (TC 8.A.1) family.</text>
</comment>
<evidence type="ECO:0000256" key="1">
    <source>
        <dbReference type="ARBA" id="ARBA00009477"/>
    </source>
</evidence>
<feature type="domain" description="CusB-like beta-barrel" evidence="2">
    <location>
        <begin position="198"/>
        <end position="270"/>
    </location>
</feature>
<dbReference type="Pfam" id="PF25954">
    <property type="entry name" value="Beta-barrel_RND_2"/>
    <property type="match status" value="1"/>
</dbReference>
<sequence length="370" mass="39043">MVIMLLATGAVFGGLYWFQNFKAGIIQKVMASMSNPAQTVSTAVAAQTDWQDKLEAVGSFTAVNGADLALEVSGIVQKISFNSGDTVTTGQTLLELDAQEDIAKLASLQATLDNYHITLERDKAQAAIKAVSQATVDTDIANVKNAQALVDQQKAVVGQKTLKAPFDGRLGIRSANLGEYLTAGTSVVTLQALDPLYVDFYLPQQALSRLKVGQDITATVDVYPGRTFTGQISAINPKVDSTSRNVQVRATVKNADEALLPGMFARVNISVGTVQQLVTLPQTAIIYNPYGDSVFVVDGKAQGDPQHDAVRQVFVKTGGVRGDNVAITSGVKAGDQVVIAGALKLRNGSPVIVDNSKVPPAEDAPAVTDQ</sequence>
<dbReference type="InterPro" id="IPR058647">
    <property type="entry name" value="BSH_CzcB-like"/>
</dbReference>
<keyword evidence="5" id="KW-1185">Reference proteome</keyword>
<dbReference type="InterPro" id="IPR006143">
    <property type="entry name" value="RND_pump_MFP"/>
</dbReference>
<feature type="domain" description="CzcB-like barrel-sandwich hybrid" evidence="3">
    <location>
        <begin position="68"/>
        <end position="190"/>
    </location>
</feature>
<dbReference type="Gene3D" id="1.10.287.470">
    <property type="entry name" value="Helix hairpin bin"/>
    <property type="match status" value="1"/>
</dbReference>
<dbReference type="NCBIfam" id="TIGR01730">
    <property type="entry name" value="RND_mfp"/>
    <property type="match status" value="1"/>
</dbReference>
<dbReference type="Gene3D" id="2.40.420.20">
    <property type="match status" value="1"/>
</dbReference>
<dbReference type="SUPFAM" id="SSF111369">
    <property type="entry name" value="HlyD-like secretion proteins"/>
    <property type="match status" value="1"/>
</dbReference>
<reference evidence="4 5" key="1">
    <citation type="submission" date="2023-07" db="EMBL/GenBank/DDBJ databases">
        <title>Genomic Encyclopedia of Type Strains, Phase IV (KMG-IV): sequencing the most valuable type-strain genomes for metagenomic binning, comparative biology and taxonomic classification.</title>
        <authorList>
            <person name="Goeker M."/>
        </authorList>
    </citation>
    <scope>NUCLEOTIDE SEQUENCE [LARGE SCALE GENOMIC DNA]</scope>
    <source>
        <strain evidence="4 5">DSM 100301</strain>
    </source>
</reference>
<dbReference type="Gene3D" id="2.40.50.100">
    <property type="match status" value="1"/>
</dbReference>
<dbReference type="Pfam" id="PF25973">
    <property type="entry name" value="BSH_CzcB"/>
    <property type="match status" value="1"/>
</dbReference>
<evidence type="ECO:0000259" key="3">
    <source>
        <dbReference type="Pfam" id="PF25973"/>
    </source>
</evidence>
<dbReference type="Proteomes" id="UP001235269">
    <property type="component" value="Unassembled WGS sequence"/>
</dbReference>
<dbReference type="Gene3D" id="2.40.30.170">
    <property type="match status" value="1"/>
</dbReference>
<dbReference type="InterPro" id="IPR058792">
    <property type="entry name" value="Beta-barrel_RND_2"/>
</dbReference>
<proteinExistence type="inferred from homology"/>
<organism evidence="4 5">
    <name type="scientific">Rhizobium paknamense</name>
    <dbReference type="NCBI Taxonomy" id="1206817"/>
    <lineage>
        <taxon>Bacteria</taxon>
        <taxon>Pseudomonadati</taxon>
        <taxon>Pseudomonadota</taxon>
        <taxon>Alphaproteobacteria</taxon>
        <taxon>Hyphomicrobiales</taxon>
        <taxon>Rhizobiaceae</taxon>
        <taxon>Rhizobium/Agrobacterium group</taxon>
        <taxon>Rhizobium</taxon>
    </lineage>
</organism>
<comment type="caution">
    <text evidence="4">The sequence shown here is derived from an EMBL/GenBank/DDBJ whole genome shotgun (WGS) entry which is preliminary data.</text>
</comment>
<dbReference type="PANTHER" id="PTHR30469">
    <property type="entry name" value="MULTIDRUG RESISTANCE PROTEIN MDTA"/>
    <property type="match status" value="1"/>
</dbReference>
<gene>
    <name evidence="4" type="ORF">QO005_003118</name>
</gene>